<evidence type="ECO:0000313" key="1">
    <source>
        <dbReference type="EMBL" id="CAG8798381.1"/>
    </source>
</evidence>
<feature type="non-terminal residue" evidence="1">
    <location>
        <position position="50"/>
    </location>
</feature>
<comment type="caution">
    <text evidence="1">The sequence shown here is derived from an EMBL/GenBank/DDBJ whole genome shotgun (WGS) entry which is preliminary data.</text>
</comment>
<sequence>NLENKKGSTEDVILQYEIEITGLNQIRDKEQQILLLCEDTSLAQNKSVGK</sequence>
<dbReference type="AlphaFoldDB" id="A0A9N9P937"/>
<protein>
    <submittedName>
        <fullName evidence="1">25772_t:CDS:1</fullName>
    </submittedName>
</protein>
<accession>A0A9N9P937</accession>
<gene>
    <name evidence="1" type="ORF">DERYTH_LOCUS22858</name>
</gene>
<proteinExistence type="predicted"/>
<organism evidence="1 2">
    <name type="scientific">Dentiscutata erythropus</name>
    <dbReference type="NCBI Taxonomy" id="1348616"/>
    <lineage>
        <taxon>Eukaryota</taxon>
        <taxon>Fungi</taxon>
        <taxon>Fungi incertae sedis</taxon>
        <taxon>Mucoromycota</taxon>
        <taxon>Glomeromycotina</taxon>
        <taxon>Glomeromycetes</taxon>
        <taxon>Diversisporales</taxon>
        <taxon>Gigasporaceae</taxon>
        <taxon>Dentiscutata</taxon>
    </lineage>
</organism>
<dbReference type="EMBL" id="CAJVPY010032972">
    <property type="protein sequence ID" value="CAG8798381.1"/>
    <property type="molecule type" value="Genomic_DNA"/>
</dbReference>
<dbReference type="Proteomes" id="UP000789405">
    <property type="component" value="Unassembled WGS sequence"/>
</dbReference>
<reference evidence="1" key="1">
    <citation type="submission" date="2021-06" db="EMBL/GenBank/DDBJ databases">
        <authorList>
            <person name="Kallberg Y."/>
            <person name="Tangrot J."/>
            <person name="Rosling A."/>
        </authorList>
    </citation>
    <scope>NUCLEOTIDE SEQUENCE</scope>
    <source>
        <strain evidence="1">MA453B</strain>
    </source>
</reference>
<name>A0A9N9P937_9GLOM</name>
<keyword evidence="2" id="KW-1185">Reference proteome</keyword>
<evidence type="ECO:0000313" key="2">
    <source>
        <dbReference type="Proteomes" id="UP000789405"/>
    </source>
</evidence>